<comment type="caution">
    <text evidence="1">The sequence shown here is derived from an EMBL/GenBank/DDBJ whole genome shotgun (WGS) entry which is preliminary data.</text>
</comment>
<evidence type="ECO:0000313" key="1">
    <source>
        <dbReference type="EMBL" id="MBD2503934.1"/>
    </source>
</evidence>
<protein>
    <submittedName>
        <fullName evidence="1">Uncharacterized protein</fullName>
    </submittedName>
</protein>
<organism evidence="1 2">
    <name type="scientific">Anabaena azotica FACHB-119</name>
    <dbReference type="NCBI Taxonomy" id="947527"/>
    <lineage>
        <taxon>Bacteria</taxon>
        <taxon>Bacillati</taxon>
        <taxon>Cyanobacteriota</taxon>
        <taxon>Cyanophyceae</taxon>
        <taxon>Nostocales</taxon>
        <taxon>Nostocaceae</taxon>
        <taxon>Anabaena</taxon>
        <taxon>Anabaena azotica</taxon>
    </lineage>
</organism>
<sequence>MVPLSEFVILLNGAWLAKNGRRTTDLEAAWSTPDYQKAQETVEMLGIDPEFIFDVIQCNDKRELKFPD</sequence>
<dbReference type="EMBL" id="JACJSG010000042">
    <property type="protein sequence ID" value="MBD2503934.1"/>
    <property type="molecule type" value="Genomic_DNA"/>
</dbReference>
<accession>A0ABR8DA06</accession>
<name>A0ABR8DA06_9NOST</name>
<dbReference type="RefSeq" id="WP_190477206.1">
    <property type="nucleotide sequence ID" value="NZ_JACJSG010000042.1"/>
</dbReference>
<keyword evidence="2" id="KW-1185">Reference proteome</keyword>
<evidence type="ECO:0000313" key="2">
    <source>
        <dbReference type="Proteomes" id="UP000661112"/>
    </source>
</evidence>
<proteinExistence type="predicted"/>
<dbReference type="Proteomes" id="UP000661112">
    <property type="component" value="Unassembled WGS sequence"/>
</dbReference>
<reference evidence="1 2" key="1">
    <citation type="journal article" date="2020" name="ISME J.">
        <title>Comparative genomics reveals insights into cyanobacterial evolution and habitat adaptation.</title>
        <authorList>
            <person name="Chen M.Y."/>
            <person name="Teng W.K."/>
            <person name="Zhao L."/>
            <person name="Hu C.X."/>
            <person name="Zhou Y.K."/>
            <person name="Han B.P."/>
            <person name="Song L.R."/>
            <person name="Shu W.S."/>
        </authorList>
    </citation>
    <scope>NUCLEOTIDE SEQUENCE [LARGE SCALE GENOMIC DNA]</scope>
    <source>
        <strain evidence="1 2">FACHB-119</strain>
    </source>
</reference>
<gene>
    <name evidence="1" type="ORF">H6G83_25560</name>
</gene>